<sequence>MKSQLRLVKKLWRERDKKEILRGPLPRARSCVDRRMVSTTGTAHVDSARSAASRTVPAVQTPASGHRTSAQVLQAMTRATSVDILLRALTSCRQSPPAKDDVCQDAPLAVTTWARLKTPQTTLPRREQHVLWRLLSHPFVAAECHVEHRLPSLDVMLREHRAHVAALFSASAVPSVQDGFLHRAEGAPLSDDPALIRQVRLHVYLCLLRVLCLSDYVSDEVSQSEYMACVMRLAGCVISILYQFAEQRRGRQTSNVLFWYWTLNACCSTASYYRMLRNTFSMRSEALPSAFTYTLQMIAYPVMWCLVVVYSFTEHYAGEKRRICPMDLASPISHISFEWFTSLILSGYSKTLKVSDLFPVSEEIMTVNNYKKWLRRNNNTVNGRHLTWSLFRTVWGDVLKTLVVQILFAFFRTMPPVLLTLIIRFVINKEEHYWKGYFYATSIFLAGKAGMTLLRHCDFHYVVMGLQLKGILVHAVYTKTLRVASACLTKYTAGEIINLMTVDADKIYQTSLFVTSGMGALFMTLMSAVWLWFFIGPSSLTIIVVTIVIFPVTGLLTRIANRLQQRLMKLKDDRLMFTNEALSNIRILKFYTWETPFMNRILNIRNQEMLTIKFYAFLGATMRFFWFSLPFVQSLAIFAVYMLTEGITTLDVQTGFVCITLCSMLRMNLATCPDVISNFIQSSVALGRIGEFLEAEEKDTDVIGSDPGEDLTVPKGQLVGVFGLVGCGKSSFLNAMLGEMDLVEGSLDIDGEVAYVPQRAWILHGTIRKNITFMNEYEKYFYKRVTDKCCLRSDFEMLMDGDKTEIGEKGVNLSGGQRQRVSLARAVYLDKDIYLLDDPLSAVDAQVSSKIFNKVIGPRGLLQNKTRIFVTNNLALLQAVDVVLFLHEGRIVDCGTYRELMSRGGDFARVVREFSRQRDAEGQHDNGAMMGNIMSSIADSVDTSNTVSAITRANALVCEEGVEVGSIKKEVYLNYLRHVGLFIILLTFTGYTGCRAFDVGCGLWIGSWSQDSNLPKEQQTEARRNHRMLVYAVLGILMGLFAFLGTSMLNYATIKASRTLHENMMACMFDAPMSFFDTTPVGRILNRVGKDIDQLDVQLPLMSNVFFELFFQLMAMGVLISFVLPQFLIAAVPLACLYIFMQKFYLRTLRQLKRLEGVTRSPVVNTFGETLDGLSSIRSYNAEQVFIDRFLGEVDTTQNCSFSLLISKLWMISRLDLIGCSLVLTTAFLIIHWRETISPGTAGLLMSYIITSTFAFNNLVHFAAESEAAIVSSERVEEYSKVEGEAARHVDPAPPEDWPQRGVISFINYSARYREGLRMCLRDVNVEFDAAEKVAIVGRTGAGKSTLTLALFRMIEAAKGCIVIDDIDISKVGLYDLRSKITIIPQEAVLFSGTLRMNLDPDDDHEDSELWELLDITNLRDRFPEGLETAITEGGANISVGQRQLVCLCRAVLKHSRILILDEATAAVDVETDALIQRTIRDLFKESTVITIAHRLNTVLDSDRIVVMADGEVIEMGPPNDLLADSSTEFYSMAREAGLV</sequence>
<dbReference type="Proteomes" id="UP000821845">
    <property type="component" value="Chromosome 9"/>
</dbReference>
<proteinExistence type="predicted"/>
<dbReference type="EMBL" id="CM023489">
    <property type="protein sequence ID" value="KAH6923320.1"/>
    <property type="molecule type" value="Genomic_DNA"/>
</dbReference>
<evidence type="ECO:0000313" key="1">
    <source>
        <dbReference type="EMBL" id="KAH6923320.1"/>
    </source>
</evidence>
<keyword evidence="2" id="KW-1185">Reference proteome</keyword>
<evidence type="ECO:0000313" key="2">
    <source>
        <dbReference type="Proteomes" id="UP000821845"/>
    </source>
</evidence>
<protein>
    <submittedName>
        <fullName evidence="1">Uncharacterized protein</fullName>
    </submittedName>
</protein>
<reference evidence="1" key="1">
    <citation type="submission" date="2020-05" db="EMBL/GenBank/DDBJ databases">
        <title>Large-scale comparative analyses of tick genomes elucidate their genetic diversity and vector capacities.</title>
        <authorList>
            <person name="Jia N."/>
            <person name="Wang J."/>
            <person name="Shi W."/>
            <person name="Du L."/>
            <person name="Sun Y."/>
            <person name="Zhan W."/>
            <person name="Jiang J."/>
            <person name="Wang Q."/>
            <person name="Zhang B."/>
            <person name="Ji P."/>
            <person name="Sakyi L.B."/>
            <person name="Cui X."/>
            <person name="Yuan T."/>
            <person name="Jiang B."/>
            <person name="Yang W."/>
            <person name="Lam T.T.-Y."/>
            <person name="Chang Q."/>
            <person name="Ding S."/>
            <person name="Wang X."/>
            <person name="Zhu J."/>
            <person name="Ruan X."/>
            <person name="Zhao L."/>
            <person name="Wei J."/>
            <person name="Que T."/>
            <person name="Du C."/>
            <person name="Cheng J."/>
            <person name="Dai P."/>
            <person name="Han X."/>
            <person name="Huang E."/>
            <person name="Gao Y."/>
            <person name="Liu J."/>
            <person name="Shao H."/>
            <person name="Ye R."/>
            <person name="Li L."/>
            <person name="Wei W."/>
            <person name="Wang X."/>
            <person name="Wang C."/>
            <person name="Yang T."/>
            <person name="Huo Q."/>
            <person name="Li W."/>
            <person name="Guo W."/>
            <person name="Chen H."/>
            <person name="Zhou L."/>
            <person name="Ni X."/>
            <person name="Tian J."/>
            <person name="Zhou Y."/>
            <person name="Sheng Y."/>
            <person name="Liu T."/>
            <person name="Pan Y."/>
            <person name="Xia L."/>
            <person name="Li J."/>
            <person name="Zhao F."/>
            <person name="Cao W."/>
        </authorList>
    </citation>
    <scope>NUCLEOTIDE SEQUENCE</scope>
    <source>
        <strain evidence="1">Hyas-2018</strain>
    </source>
</reference>
<gene>
    <name evidence="1" type="ORF">HPB50_027287</name>
</gene>
<name>A0ACB7RLF0_HYAAI</name>
<comment type="caution">
    <text evidence="1">The sequence shown here is derived from an EMBL/GenBank/DDBJ whole genome shotgun (WGS) entry which is preliminary data.</text>
</comment>
<organism evidence="1 2">
    <name type="scientific">Hyalomma asiaticum</name>
    <name type="common">Tick</name>
    <dbReference type="NCBI Taxonomy" id="266040"/>
    <lineage>
        <taxon>Eukaryota</taxon>
        <taxon>Metazoa</taxon>
        <taxon>Ecdysozoa</taxon>
        <taxon>Arthropoda</taxon>
        <taxon>Chelicerata</taxon>
        <taxon>Arachnida</taxon>
        <taxon>Acari</taxon>
        <taxon>Parasitiformes</taxon>
        <taxon>Ixodida</taxon>
        <taxon>Ixodoidea</taxon>
        <taxon>Ixodidae</taxon>
        <taxon>Hyalomminae</taxon>
        <taxon>Hyalomma</taxon>
    </lineage>
</organism>
<accession>A0ACB7RLF0</accession>